<dbReference type="SUPFAM" id="SSF47459">
    <property type="entry name" value="HLH, helix-loop-helix DNA-binding domain"/>
    <property type="match status" value="1"/>
</dbReference>
<sequence>MAFESLPYNMANPEFSLCSDYQNHMLATNEDSGGNFSFPQVQATHLHYLRYPDQQIENDLNNFDSVYRFLMETDDVLMEFDNGPLGCRSTLPDVQPHMTDHELTGTIPTDVEFGVLLDTEHLRPVAAPGPKLSDQVVDTATSDHKDDSVAKRFDDILMDFDNAPLGCSSKLADVQALMTETTATIPTDVEFGILVALEHLYPVDAPGPKLSDQVVNTSTSKNKDDNVAKRFLMEHDDFLINVDKNPLGCSSTLAEVQSPMIEPKATIPMDVQFGILVDTEHLRPKLRDQVVNTAISDHKDDNVIKRLLIEFDDFLMDFDNTPLGCRSTLSEMQPPMTEPNATIPTDVEFGILLDTEHLGSVATLGAKLPDQVVTTGTSDHNCKDDNVAKRILMEYDDFLMDLDNSPLGCSSTLGEVQRPVTEPKANIPTDVEFGINLLDTEHLHPVRTTSGPKLSDQVVNTATSDHKDDNVAKRVLMEFDDFLMNFESTPLGCSSTLAEVQPSMTGPTATIPTDVELEVLLDTEHLLPEAARGPKLPHQVVNTAASDHKVVNVARSGKKILKQNQKLTRGTKVSPLTSVELGRTTNTLITEKLRRKVVAEKYDTLKTIIPPSTKTDRASIILETVDYVKSLKLHVEQLQTVKDKYAKLNREKEIAEARQHGRPYEEIADLECQWLEKTSTRGTQVEIRKIQDEFQIRVVQRQMPGFFLRRLFSILDTKLKLEILNGSGGAIDGHEVYSVKLKERRDHPCLMTIMEIVTQILDSMDAVFEV</sequence>
<evidence type="ECO:0000256" key="3">
    <source>
        <dbReference type="SAM" id="Coils"/>
    </source>
</evidence>
<organism evidence="5 6">
    <name type="scientific">Riccia sorocarpa</name>
    <dbReference type="NCBI Taxonomy" id="122646"/>
    <lineage>
        <taxon>Eukaryota</taxon>
        <taxon>Viridiplantae</taxon>
        <taxon>Streptophyta</taxon>
        <taxon>Embryophyta</taxon>
        <taxon>Marchantiophyta</taxon>
        <taxon>Marchantiopsida</taxon>
        <taxon>Marchantiidae</taxon>
        <taxon>Marchantiales</taxon>
        <taxon>Ricciaceae</taxon>
        <taxon>Riccia</taxon>
    </lineage>
</organism>
<dbReference type="InterPro" id="IPR011598">
    <property type="entry name" value="bHLH_dom"/>
</dbReference>
<evidence type="ECO:0000313" key="5">
    <source>
        <dbReference type="EMBL" id="KAL3696607.1"/>
    </source>
</evidence>
<feature type="domain" description="BHLH" evidence="4">
    <location>
        <begin position="582"/>
        <end position="631"/>
    </location>
</feature>
<name>A0ABD3I1H3_9MARC</name>
<evidence type="ECO:0000256" key="2">
    <source>
        <dbReference type="ARBA" id="ARBA00023163"/>
    </source>
</evidence>
<dbReference type="PANTHER" id="PTHR46834:SF1">
    <property type="entry name" value="TRANSCRIPTION FACTOR BHLH10"/>
    <property type="match status" value="1"/>
</dbReference>
<evidence type="ECO:0000313" key="6">
    <source>
        <dbReference type="Proteomes" id="UP001633002"/>
    </source>
</evidence>
<proteinExistence type="predicted"/>
<evidence type="ECO:0000259" key="4">
    <source>
        <dbReference type="PROSITE" id="PS50888"/>
    </source>
</evidence>
<evidence type="ECO:0000256" key="1">
    <source>
        <dbReference type="ARBA" id="ARBA00023015"/>
    </source>
</evidence>
<dbReference type="AlphaFoldDB" id="A0ABD3I1H3"/>
<dbReference type="Proteomes" id="UP001633002">
    <property type="component" value="Unassembled WGS sequence"/>
</dbReference>
<dbReference type="SMART" id="SM00353">
    <property type="entry name" value="HLH"/>
    <property type="match status" value="1"/>
</dbReference>
<feature type="coiled-coil region" evidence="3">
    <location>
        <begin position="631"/>
        <end position="658"/>
    </location>
</feature>
<dbReference type="InterPro" id="IPR036638">
    <property type="entry name" value="HLH_DNA-bd_sf"/>
</dbReference>
<dbReference type="Pfam" id="PF00010">
    <property type="entry name" value="HLH"/>
    <property type="match status" value="1"/>
</dbReference>
<dbReference type="InterPro" id="IPR045895">
    <property type="entry name" value="bHLH91-like"/>
</dbReference>
<dbReference type="PROSITE" id="PS50888">
    <property type="entry name" value="BHLH"/>
    <property type="match status" value="1"/>
</dbReference>
<dbReference type="PANTHER" id="PTHR46834">
    <property type="entry name" value="TRANSCRIPTION FACTOR BHLH91"/>
    <property type="match status" value="1"/>
</dbReference>
<gene>
    <name evidence="5" type="ORF">R1sor_010683</name>
</gene>
<dbReference type="CDD" id="cd11393">
    <property type="entry name" value="bHLH_AtbHLH_like"/>
    <property type="match status" value="1"/>
</dbReference>
<keyword evidence="2" id="KW-0804">Transcription</keyword>
<dbReference type="Gene3D" id="4.10.280.10">
    <property type="entry name" value="Helix-loop-helix DNA-binding domain"/>
    <property type="match status" value="1"/>
</dbReference>
<accession>A0ABD3I1H3</accession>
<protein>
    <recommendedName>
        <fullName evidence="4">BHLH domain-containing protein</fullName>
    </recommendedName>
</protein>
<comment type="caution">
    <text evidence="5">The sequence shown here is derived from an EMBL/GenBank/DDBJ whole genome shotgun (WGS) entry which is preliminary data.</text>
</comment>
<dbReference type="InterPro" id="IPR045239">
    <property type="entry name" value="bHLH95_bHLH"/>
</dbReference>
<keyword evidence="3" id="KW-0175">Coiled coil</keyword>
<keyword evidence="1" id="KW-0805">Transcription regulation</keyword>
<dbReference type="EMBL" id="JBJQOH010000002">
    <property type="protein sequence ID" value="KAL3696607.1"/>
    <property type="molecule type" value="Genomic_DNA"/>
</dbReference>
<reference evidence="5 6" key="1">
    <citation type="submission" date="2024-09" db="EMBL/GenBank/DDBJ databases">
        <title>Chromosome-scale assembly of Riccia sorocarpa.</title>
        <authorList>
            <person name="Paukszto L."/>
        </authorList>
    </citation>
    <scope>NUCLEOTIDE SEQUENCE [LARGE SCALE GENOMIC DNA]</scope>
    <source>
        <strain evidence="5">LP-2024</strain>
        <tissue evidence="5">Aerial parts of the thallus</tissue>
    </source>
</reference>
<keyword evidence="6" id="KW-1185">Reference proteome</keyword>